<evidence type="ECO:0000313" key="2">
    <source>
        <dbReference type="Proteomes" id="UP001320706"/>
    </source>
</evidence>
<gene>
    <name evidence="1" type="ORF">M8818_004003</name>
</gene>
<keyword evidence="2" id="KW-1185">Reference proteome</keyword>
<accession>A0ACC3SD88</accession>
<evidence type="ECO:0000313" key="1">
    <source>
        <dbReference type="EMBL" id="KAK8209039.1"/>
    </source>
</evidence>
<organism evidence="1 2">
    <name type="scientific">Zalaria obscura</name>
    <dbReference type="NCBI Taxonomy" id="2024903"/>
    <lineage>
        <taxon>Eukaryota</taxon>
        <taxon>Fungi</taxon>
        <taxon>Dikarya</taxon>
        <taxon>Ascomycota</taxon>
        <taxon>Pezizomycotina</taxon>
        <taxon>Dothideomycetes</taxon>
        <taxon>Dothideomycetidae</taxon>
        <taxon>Dothideales</taxon>
        <taxon>Zalariaceae</taxon>
        <taxon>Zalaria</taxon>
    </lineage>
</organism>
<dbReference type="EMBL" id="JAMKPW020000018">
    <property type="protein sequence ID" value="KAK8209039.1"/>
    <property type="molecule type" value="Genomic_DNA"/>
</dbReference>
<protein>
    <submittedName>
        <fullName evidence="1">Uncharacterized protein</fullName>
    </submittedName>
</protein>
<name>A0ACC3SD88_9PEZI</name>
<sequence length="222" mass="23953">MVSFYSILLACSAVAGVFSHPTEPVSTELVEKRSGTASQTGTNNGYYYSFWTDGGGDVVYTNGASGEYGVTWTNSGNFVAGKGWNPGSARTITYNANYKPSGNSYLSVYGWTTSPLVEYYIVEDYGTYNPASSLTYKGTVTSDGSVYNIYEGVRTNQPSIQGTATFNQYWSIRQTKRTSGTVTTANHFNAWAKLGLKLGTFNYQIVATEGYQSSGSSSVTVS</sequence>
<comment type="caution">
    <text evidence="1">The sequence shown here is derived from an EMBL/GenBank/DDBJ whole genome shotgun (WGS) entry which is preliminary data.</text>
</comment>
<dbReference type="Proteomes" id="UP001320706">
    <property type="component" value="Unassembled WGS sequence"/>
</dbReference>
<reference evidence="1" key="1">
    <citation type="submission" date="2024-02" db="EMBL/GenBank/DDBJ databases">
        <title>Metagenome Assembled Genome of Zalaria obscura JY119.</title>
        <authorList>
            <person name="Vighnesh L."/>
            <person name="Jagadeeshwari U."/>
            <person name="Venkata Ramana C."/>
            <person name="Sasikala C."/>
        </authorList>
    </citation>
    <scope>NUCLEOTIDE SEQUENCE</scope>
    <source>
        <strain evidence="1">JY119</strain>
    </source>
</reference>
<proteinExistence type="predicted"/>